<name>A0A7R8VBB8_TIMDO</name>
<dbReference type="FunFam" id="1.20.1060.20:FF:000002">
    <property type="entry name" value="Structural maintenance of chromosomes 3"/>
    <property type="match status" value="1"/>
</dbReference>
<dbReference type="Gene3D" id="3.40.50.300">
    <property type="entry name" value="P-loop containing nucleotide triphosphate hydrolases"/>
    <property type="match status" value="2"/>
</dbReference>
<keyword evidence="16" id="KW-0137">Centromere</keyword>
<dbReference type="GO" id="GO:0016887">
    <property type="term" value="F:ATP hydrolysis activity"/>
    <property type="evidence" value="ECO:0007669"/>
    <property type="project" value="InterPro"/>
</dbReference>
<protein>
    <recommendedName>
        <fullName evidence="18">Structural maintenance of chromosomes protein</fullName>
    </recommendedName>
</protein>
<evidence type="ECO:0000256" key="19">
    <source>
        <dbReference type="SAM" id="Coils"/>
    </source>
</evidence>
<dbReference type="Gene3D" id="1.20.1060.20">
    <property type="match status" value="1"/>
</dbReference>
<evidence type="ECO:0000256" key="11">
    <source>
        <dbReference type="ARBA" id="ARBA00023054"/>
    </source>
</evidence>
<dbReference type="SMART" id="SM00968">
    <property type="entry name" value="SMC_hinge"/>
    <property type="match status" value="1"/>
</dbReference>
<dbReference type="EMBL" id="OA564517">
    <property type="protein sequence ID" value="CAD7194565.1"/>
    <property type="molecule type" value="Genomic_DNA"/>
</dbReference>
<evidence type="ECO:0000256" key="13">
    <source>
        <dbReference type="ARBA" id="ARBA00023242"/>
    </source>
</evidence>
<keyword evidence="7" id="KW-0227">DNA damage</keyword>
<dbReference type="Gene3D" id="3.30.70.1620">
    <property type="match status" value="1"/>
</dbReference>
<gene>
    <name evidence="22" type="ORF">TDIB3V08_LOCUS982</name>
</gene>
<dbReference type="GO" id="GO:0051321">
    <property type="term" value="P:meiotic cell cycle"/>
    <property type="evidence" value="ECO:0007669"/>
    <property type="project" value="UniProtKB-KW"/>
</dbReference>
<evidence type="ECO:0000256" key="20">
    <source>
        <dbReference type="SAM" id="MobiDB-lite"/>
    </source>
</evidence>
<keyword evidence="12" id="KW-0234">DNA repair</keyword>
<dbReference type="GO" id="GO:0051276">
    <property type="term" value="P:chromosome organization"/>
    <property type="evidence" value="ECO:0007669"/>
    <property type="project" value="InterPro"/>
</dbReference>
<keyword evidence="6" id="KW-0547">Nucleotide-binding</keyword>
<keyword evidence="9" id="KW-0067">ATP-binding</keyword>
<dbReference type="FunFam" id="3.40.50.300:FF:000370">
    <property type="entry name" value="Structural maintenance of chromosomes 3"/>
    <property type="match status" value="1"/>
</dbReference>
<keyword evidence="13 18" id="KW-0539">Nucleus</keyword>
<dbReference type="AlphaFoldDB" id="A0A7R8VBB8"/>
<keyword evidence="15" id="KW-0131">Cell cycle</keyword>
<dbReference type="GO" id="GO:0031981">
    <property type="term" value="C:nuclear lumen"/>
    <property type="evidence" value="ECO:0007669"/>
    <property type="project" value="UniProtKB-ARBA"/>
</dbReference>
<dbReference type="InterPro" id="IPR041741">
    <property type="entry name" value="SMC3_ABC_euk"/>
</dbReference>
<dbReference type="GO" id="GO:0005524">
    <property type="term" value="F:ATP binding"/>
    <property type="evidence" value="ECO:0007669"/>
    <property type="project" value="UniProtKB-KW"/>
</dbReference>
<dbReference type="GO" id="GO:0006281">
    <property type="term" value="P:DNA repair"/>
    <property type="evidence" value="ECO:0007669"/>
    <property type="project" value="UniProtKB-KW"/>
</dbReference>
<keyword evidence="8" id="KW-0498">Mitosis</keyword>
<dbReference type="InterPro" id="IPR010935">
    <property type="entry name" value="SMC_hinge"/>
</dbReference>
<dbReference type="SUPFAM" id="SSF75553">
    <property type="entry name" value="Smc hinge domain"/>
    <property type="match status" value="1"/>
</dbReference>
<evidence type="ECO:0000256" key="17">
    <source>
        <dbReference type="ARBA" id="ARBA00034085"/>
    </source>
</evidence>
<feature type="region of interest" description="Disordered" evidence="20">
    <location>
        <begin position="942"/>
        <end position="961"/>
    </location>
</feature>
<dbReference type="Pfam" id="PF02463">
    <property type="entry name" value="SMC_N"/>
    <property type="match status" value="1"/>
</dbReference>
<feature type="coiled-coil region" evidence="19">
    <location>
        <begin position="681"/>
        <end position="729"/>
    </location>
</feature>
<sequence length="1252" mass="145544">MEDMHLMYGLSECNAAEARHLYAVIIQGFKSYREQTIVEPFDPRHNVVAIQFVLSDEFSHLRPEQRQALLHEGTGPRVLNAYVEIIFDNSDGRLPIDKDEVFLRRVIGAKKDQYFLNKKVVPRSDVMNLLESAGFSRSNPYYIVKQGKINQMATAPDSYRLKLLREVAGTRVYDERREESKAILKETEGKVDKIEEFLRTIEERLKTLEEEKEELKEYQKWDKMRRSLEYTIHDRELKETRKKLDDMEAARKNSGEEQKKYSAELKVAQEAIRSAARRLKEAKKNVQAHKEERDTLSAEQQQLLKEKTKLELTIKDLSDEVMGDNTSKERAENELKKLKVTIAQKEADLEKITPQYENMKKKEEECTRELALKEQKRKELYAKQGRGSQFTSKEERDLWIQKELKSLNKQIKDKKDHRDKLNEDMKKDAEKLVTLEKKIDDQTHEMERQRCYIDELNKQYYELKKAKDQCQSTRNELWRKENTIQQTLSSLKEDLAKADQSLRSMAGKPILNGRDSVRKVLETFRERGGAAADIANSYYGPVIENFDCEKSIYTAVEVTAGNRLFHHIVDSDKVGTQILKEMNRQKLPGEVTFMPLNRLHVKEQNYPNTNDAIPMVTKLNYELKYDKALRYIFGKTLICRNLEVATHLAKTSGLDCVTLEGDQVSSKGSLTGGYFNTSRSRLEIQKTRSELNAQIRESEEELAKLRENLRETESKINHIVSEMQKTETKNSKAKDIFDKVKADIRLMKEEQTGIERYKLPKERSLEQYASSMEAMKTTKDGLESELHQRSSTFRRLVSWNRRGVQASLVGFIPPWKTNDAVWDEQFKAALVGAELMSQLSVSDQLEVDKLNDDIRRLTQENKEAFSLRMRLEAEKNKLENLLTNNLMRRKDELVQALQEISVEDRKRQLENCKSELIAIEKRIDEVNKEFKNMEKKVQEAMKMQKSEQQAQDKGKTKEKEIQEKIQEDAKDLEKMASKQNTLQSKIADCTKKIQELGSLPSPEIYAKYQNLSTKNLFKEMEKANSHLKKYSHVNKKALDQFMSFSDQKEKLVKRKEELDRGDEKIKELMLVLEQRKYEAIEFTFKQVSKYFSEVFHKLVPSGHAQLVMRRNEDEAGGSQDVESDSDKFTGVGIRVSFTGRNAEMREMNQLSGGQKSLVALGLIFSIQKCDPAPFYLFDEIDQALDSQHRMAVADMIHELSRDAQFITTTFRPELLVHANKFYGVKFRNKVSHVECVSREEAADFVEDDTTHG</sequence>
<evidence type="ECO:0000256" key="6">
    <source>
        <dbReference type="ARBA" id="ARBA00022741"/>
    </source>
</evidence>
<evidence type="ECO:0000256" key="4">
    <source>
        <dbReference type="ARBA" id="ARBA00022454"/>
    </source>
</evidence>
<proteinExistence type="inferred from homology"/>
<evidence type="ECO:0000256" key="12">
    <source>
        <dbReference type="ARBA" id="ARBA00023204"/>
    </source>
</evidence>
<accession>A0A7R8VBB8</accession>
<dbReference type="FunFam" id="3.30.70.1620:FF:000002">
    <property type="entry name" value="Structural maintenance of chromosomes 3"/>
    <property type="match status" value="1"/>
</dbReference>
<evidence type="ECO:0000256" key="8">
    <source>
        <dbReference type="ARBA" id="ARBA00022776"/>
    </source>
</evidence>
<evidence type="ECO:0000256" key="16">
    <source>
        <dbReference type="ARBA" id="ARBA00023328"/>
    </source>
</evidence>
<keyword evidence="10" id="KW-0007">Acetylation</keyword>
<feature type="domain" description="SMC hinge" evidence="21">
    <location>
        <begin position="536"/>
        <end position="649"/>
    </location>
</feature>
<dbReference type="InterPro" id="IPR003395">
    <property type="entry name" value="RecF/RecN/SMC_N"/>
</dbReference>
<dbReference type="FunFam" id="3.40.50.300:FF:000424">
    <property type="entry name" value="Structural maintenance of chromosomes 3"/>
    <property type="match status" value="1"/>
</dbReference>
<evidence type="ECO:0000313" key="22">
    <source>
        <dbReference type="EMBL" id="CAD7194565.1"/>
    </source>
</evidence>
<keyword evidence="11 19" id="KW-0175">Coiled coil</keyword>
<dbReference type="InterPro" id="IPR027417">
    <property type="entry name" value="P-loop_NTPase"/>
</dbReference>
<evidence type="ECO:0000256" key="14">
    <source>
        <dbReference type="ARBA" id="ARBA00023254"/>
    </source>
</evidence>
<dbReference type="InterPro" id="IPR036277">
    <property type="entry name" value="SMC_hinge_sf"/>
</dbReference>
<evidence type="ECO:0000256" key="3">
    <source>
        <dbReference type="ARBA" id="ARBA00005917"/>
    </source>
</evidence>
<dbReference type="PANTHER" id="PTHR43977">
    <property type="entry name" value="STRUCTURAL MAINTENANCE OF CHROMOSOMES PROTEIN 3"/>
    <property type="match status" value="1"/>
</dbReference>
<evidence type="ECO:0000256" key="18">
    <source>
        <dbReference type="PIRNR" id="PIRNR005719"/>
    </source>
</evidence>
<evidence type="ECO:0000256" key="2">
    <source>
        <dbReference type="ARBA" id="ARBA00004584"/>
    </source>
</evidence>
<dbReference type="CDD" id="cd03272">
    <property type="entry name" value="ABC_SMC3_euk"/>
    <property type="match status" value="1"/>
</dbReference>
<dbReference type="InterPro" id="IPR024704">
    <property type="entry name" value="SMC"/>
</dbReference>
<comment type="similarity">
    <text evidence="3">Belongs to the SMC family. SMC3 subfamily.</text>
</comment>
<feature type="coiled-coil region" evidence="19">
    <location>
        <begin position="184"/>
        <end position="379"/>
    </location>
</feature>
<evidence type="ECO:0000256" key="10">
    <source>
        <dbReference type="ARBA" id="ARBA00022990"/>
    </source>
</evidence>
<keyword evidence="5" id="KW-0132">Cell division</keyword>
<feature type="coiled-coil region" evidence="19">
    <location>
        <begin position="404"/>
        <end position="483"/>
    </location>
</feature>
<evidence type="ECO:0000256" key="7">
    <source>
        <dbReference type="ARBA" id="ARBA00022763"/>
    </source>
</evidence>
<comment type="subcellular location">
    <subcellularLocation>
        <location evidence="2">Chromosome</location>
        <location evidence="2">Centromere</location>
    </subcellularLocation>
    <subcellularLocation>
        <location evidence="1 18">Nucleus</location>
    </subcellularLocation>
</comment>
<dbReference type="Pfam" id="PF06470">
    <property type="entry name" value="SMC_hinge"/>
    <property type="match status" value="1"/>
</dbReference>
<evidence type="ECO:0000256" key="5">
    <source>
        <dbReference type="ARBA" id="ARBA00022618"/>
    </source>
</evidence>
<dbReference type="GO" id="GO:0051301">
    <property type="term" value="P:cell division"/>
    <property type="evidence" value="ECO:0007669"/>
    <property type="project" value="UniProtKB-KW"/>
</dbReference>
<comment type="function">
    <text evidence="17">Central component of cohesin, a complex required for chromosome cohesion during the cell cycle. The cohesin complex may form a large proteinaceous ring within which sister chromatids can be trapped. At anaphase, the complex is cleaved and dissociates from chromatin, allowing sister chromatids to segregate. Cohesion is coupled to DNA replication and is involved in DNA repair. The cohesin complex also plays an important role in spindle pole assembly during mitosis and in chromosomes movement.</text>
</comment>
<keyword evidence="14" id="KW-0469">Meiosis</keyword>
<evidence type="ECO:0000256" key="15">
    <source>
        <dbReference type="ARBA" id="ARBA00023306"/>
    </source>
</evidence>
<organism evidence="22">
    <name type="scientific">Timema douglasi</name>
    <name type="common">Walking stick</name>
    <dbReference type="NCBI Taxonomy" id="61478"/>
    <lineage>
        <taxon>Eukaryota</taxon>
        <taxon>Metazoa</taxon>
        <taxon>Ecdysozoa</taxon>
        <taxon>Arthropoda</taxon>
        <taxon>Hexapoda</taxon>
        <taxon>Insecta</taxon>
        <taxon>Pterygota</taxon>
        <taxon>Neoptera</taxon>
        <taxon>Polyneoptera</taxon>
        <taxon>Phasmatodea</taxon>
        <taxon>Timematodea</taxon>
        <taxon>Timematoidea</taxon>
        <taxon>Timematidae</taxon>
        <taxon>Timema</taxon>
    </lineage>
</organism>
<evidence type="ECO:0000256" key="9">
    <source>
        <dbReference type="ARBA" id="ARBA00022840"/>
    </source>
</evidence>
<keyword evidence="4" id="KW-0158">Chromosome</keyword>
<evidence type="ECO:0000256" key="1">
    <source>
        <dbReference type="ARBA" id="ARBA00004123"/>
    </source>
</evidence>
<evidence type="ECO:0000259" key="21">
    <source>
        <dbReference type="SMART" id="SM00968"/>
    </source>
</evidence>
<dbReference type="GO" id="GO:0000775">
    <property type="term" value="C:chromosome, centromeric region"/>
    <property type="evidence" value="ECO:0007669"/>
    <property type="project" value="UniProtKB-SubCell"/>
</dbReference>
<dbReference type="SUPFAM" id="SSF52540">
    <property type="entry name" value="P-loop containing nucleoside triphosphate hydrolases"/>
    <property type="match status" value="2"/>
</dbReference>
<reference evidence="22" key="1">
    <citation type="submission" date="2020-11" db="EMBL/GenBank/DDBJ databases">
        <authorList>
            <person name="Tran Van P."/>
        </authorList>
    </citation>
    <scope>NUCLEOTIDE SEQUENCE</scope>
</reference>
<dbReference type="PIRSF" id="PIRSF005719">
    <property type="entry name" value="SMC"/>
    <property type="match status" value="1"/>
</dbReference>